<dbReference type="PhylomeDB" id="A7RJ22"/>
<comment type="cofactor">
    <cofactor evidence="14">
        <name>Zn(2+)</name>
        <dbReference type="ChEBI" id="CHEBI:29105"/>
    </cofactor>
    <text evidence="14">Binds 2 Zn(2+) ions per subunit.</text>
</comment>
<feature type="repeat" description="Hemopexin" evidence="15">
    <location>
        <begin position="406"/>
        <end position="453"/>
    </location>
</feature>
<keyword evidence="9" id="KW-0482">Metalloprotease</keyword>
<feature type="non-terminal residue" evidence="17">
    <location>
        <position position="1"/>
    </location>
</feature>
<feature type="non-terminal residue" evidence="17">
    <location>
        <position position="456"/>
    </location>
</feature>
<dbReference type="Pfam" id="PF00413">
    <property type="entry name" value="Peptidase_M10"/>
    <property type="match status" value="1"/>
</dbReference>
<feature type="binding site" evidence="14">
    <location>
        <position position="173"/>
    </location>
    <ligand>
        <name>Zn(2+)</name>
        <dbReference type="ChEBI" id="CHEBI:29105"/>
        <label>1</label>
    </ligand>
</feature>
<proteinExistence type="inferred from homology"/>
<dbReference type="InterPro" id="IPR024079">
    <property type="entry name" value="MetalloPept_cat_dom_sf"/>
</dbReference>
<comment type="similarity">
    <text evidence="1">Belongs to the peptidase M10A family.</text>
</comment>
<keyword evidence="18" id="KW-1185">Reference proteome</keyword>
<dbReference type="InParanoid" id="A7RJ22"/>
<dbReference type="Gene3D" id="2.110.10.10">
    <property type="entry name" value="Hemopexin-like domain"/>
    <property type="match status" value="1"/>
</dbReference>
<feature type="binding site" evidence="14">
    <location>
        <position position="95"/>
    </location>
    <ligand>
        <name>Ca(2+)</name>
        <dbReference type="ChEBI" id="CHEBI:29108"/>
        <label>1</label>
    </ligand>
</feature>
<dbReference type="GO" id="GO:0030574">
    <property type="term" value="P:collagen catabolic process"/>
    <property type="evidence" value="ECO:0000318"/>
    <property type="project" value="GO_Central"/>
</dbReference>
<dbReference type="PANTHER" id="PTHR10201">
    <property type="entry name" value="MATRIX METALLOPROTEINASE"/>
    <property type="match status" value="1"/>
</dbReference>
<evidence type="ECO:0000256" key="14">
    <source>
        <dbReference type="PIRSR" id="PIRSR621190-2"/>
    </source>
</evidence>
<keyword evidence="5" id="KW-0677">Repeat</keyword>
<dbReference type="Pfam" id="PF01471">
    <property type="entry name" value="PG_binding_1"/>
    <property type="match status" value="1"/>
</dbReference>
<feature type="repeat" description="Hemopexin" evidence="15">
    <location>
        <begin position="357"/>
        <end position="405"/>
    </location>
</feature>
<feature type="binding site" evidence="14">
    <location>
        <position position="214"/>
    </location>
    <ligand>
        <name>Zn(2+)</name>
        <dbReference type="ChEBI" id="CHEBI:29105"/>
        <label>2</label>
        <note>catalytic</note>
    </ligand>
</feature>
<feature type="repeat" description="Hemopexin" evidence="15">
    <location>
        <begin position="312"/>
        <end position="355"/>
    </location>
</feature>
<dbReference type="HOGENOM" id="CLU_015489_8_3_1"/>
<feature type="binding site" evidence="13">
    <location>
        <position position="206"/>
    </location>
    <ligand>
        <name>Zn(2+)</name>
        <dbReference type="ChEBI" id="CHEBI:29105"/>
        <label>2</label>
        <note>catalytic</note>
    </ligand>
</feature>
<feature type="binding site" evidence="14">
    <location>
        <position position="175"/>
    </location>
    <ligand>
        <name>Ca(2+)</name>
        <dbReference type="ChEBI" id="CHEBI:29108"/>
        <label>3</label>
    </ligand>
</feature>
<evidence type="ECO:0000256" key="1">
    <source>
        <dbReference type="ARBA" id="ARBA00010370"/>
    </source>
</evidence>
<dbReference type="MEROPS" id="M10.025"/>
<evidence type="ECO:0000313" key="17">
    <source>
        <dbReference type="EMBL" id="EDO48606.1"/>
    </source>
</evidence>
<dbReference type="InterPro" id="IPR001818">
    <property type="entry name" value="Pept_M10_metallopeptidase"/>
</dbReference>
<evidence type="ECO:0000256" key="13">
    <source>
        <dbReference type="PIRSR" id="PIRSR001191-2"/>
    </source>
</evidence>
<dbReference type="Pfam" id="PF00045">
    <property type="entry name" value="Hemopexin"/>
    <property type="match status" value="3"/>
</dbReference>
<sequence>FLTKYGYLVPKDPRQGHLRTREELTKAIRMLQRFAGLNETGVMDAATIAQMGKSRCGMPDFSPADKARRKKRYQLHGTFWKKNDLTYRIKGYTSDLPKSDQERIYKWAFAQWTGVSKLKIREASPDLPDDKVDILIDFVRGYHGDGYPFDGPGGTLAHAFYPHNNEGISGDAHFDDDEDFTTGKDSGINLDWVALHEFGHSLGIDHSEVHGSIMFPWYQGYKQKIQLTWDDVMAIQGIYGTVTVKPYTGPTTPTKFPPAVDMCKVPRYDAWLLGKDGVTYAFTGDYYFTITDPSLIGGKGPFKVADKWKELRTPIDAAYTRKDGRYVFFKDGFYWKYYQTTLEEHKPITAYGLPEELSGMDGIFVWGRNSRTYIFKDGYYWRYDEYNSRMDLGYPRQVDGVWKNIPDKVDAIMKWRNEKTYFFKSGQYWRLDDFSIQSESGYPQSIAKKWMLCSSS</sequence>
<dbReference type="InterPro" id="IPR006026">
    <property type="entry name" value="Peptidase_Metallo"/>
</dbReference>
<feature type="binding site" evidence="14">
    <location>
        <position position="318"/>
    </location>
    <ligand>
        <name>Ca(2+)</name>
        <dbReference type="ChEBI" id="CHEBI:29108"/>
        <label>5</label>
    </ligand>
</feature>
<dbReference type="InterPro" id="IPR036375">
    <property type="entry name" value="Hemopexin-like_dom_sf"/>
</dbReference>
<dbReference type="SUPFAM" id="SSF55486">
    <property type="entry name" value="Metalloproteases ('zincins'), catalytic domain"/>
    <property type="match status" value="1"/>
</dbReference>
<dbReference type="CDD" id="cd04278">
    <property type="entry name" value="ZnMc_MMP"/>
    <property type="match status" value="1"/>
</dbReference>
<accession>A7RJ22</accession>
<feature type="binding site" evidence="14">
    <location>
        <position position="410"/>
    </location>
    <ligand>
        <name>Ca(2+)</name>
        <dbReference type="ChEBI" id="CHEBI:29108"/>
        <label>4</label>
    </ligand>
</feature>
<evidence type="ECO:0000256" key="6">
    <source>
        <dbReference type="ARBA" id="ARBA00022801"/>
    </source>
</evidence>
<dbReference type="GO" id="GO:0031012">
    <property type="term" value="C:extracellular matrix"/>
    <property type="evidence" value="ECO:0007669"/>
    <property type="project" value="InterPro"/>
</dbReference>
<keyword evidence="4" id="KW-0732">Signal</keyword>
<dbReference type="Gene3D" id="3.40.390.10">
    <property type="entry name" value="Collagenase (Catalytic Domain)"/>
    <property type="match status" value="1"/>
</dbReference>
<feature type="binding site" evidence="14">
    <location>
        <position position="176"/>
    </location>
    <ligand>
        <name>Ca(2+)</name>
        <dbReference type="ChEBI" id="CHEBI:29108"/>
        <label>1</label>
    </ligand>
</feature>
<evidence type="ECO:0000256" key="5">
    <source>
        <dbReference type="ARBA" id="ARBA00022737"/>
    </source>
</evidence>
<organism evidence="17 18">
    <name type="scientific">Nematostella vectensis</name>
    <name type="common">Starlet sea anemone</name>
    <dbReference type="NCBI Taxonomy" id="45351"/>
    <lineage>
        <taxon>Eukaryota</taxon>
        <taxon>Metazoa</taxon>
        <taxon>Cnidaria</taxon>
        <taxon>Anthozoa</taxon>
        <taxon>Hexacorallia</taxon>
        <taxon>Actiniaria</taxon>
        <taxon>Edwardsiidae</taxon>
        <taxon>Nematostella</taxon>
    </lineage>
</organism>
<keyword evidence="11" id="KW-1015">Disulfide bond</keyword>
<keyword evidence="6" id="KW-0378">Hydrolase</keyword>
<dbReference type="CDD" id="cd00094">
    <property type="entry name" value="HX"/>
    <property type="match status" value="1"/>
</dbReference>
<dbReference type="PANTHER" id="PTHR10201:SF291">
    <property type="entry name" value="MATRIX METALLOPROTEINASE 1, ISOFORM C-RELATED"/>
    <property type="match status" value="1"/>
</dbReference>
<feature type="binding site" evidence="14">
    <location>
        <position position="143"/>
    </location>
    <ligand>
        <name>Zn(2+)</name>
        <dbReference type="ChEBI" id="CHEBI:29105"/>
        <label>1</label>
    </ligand>
</feature>
<dbReference type="InterPro" id="IPR000585">
    <property type="entry name" value="Hemopexin-like_dom"/>
</dbReference>
<reference evidence="17 18" key="1">
    <citation type="journal article" date="2007" name="Science">
        <title>Sea anemone genome reveals ancestral eumetazoan gene repertoire and genomic organization.</title>
        <authorList>
            <person name="Putnam N.H."/>
            <person name="Srivastava M."/>
            <person name="Hellsten U."/>
            <person name="Dirks B."/>
            <person name="Chapman J."/>
            <person name="Salamov A."/>
            <person name="Terry A."/>
            <person name="Shapiro H."/>
            <person name="Lindquist E."/>
            <person name="Kapitonov V.V."/>
            <person name="Jurka J."/>
            <person name="Genikhovich G."/>
            <person name="Grigoriev I.V."/>
            <person name="Lucas S.M."/>
            <person name="Steele R.E."/>
            <person name="Finnerty J.R."/>
            <person name="Technau U."/>
            <person name="Martindale M.Q."/>
            <person name="Rokhsar D.S."/>
        </authorList>
    </citation>
    <scope>NUCLEOTIDE SEQUENCE [LARGE SCALE GENOMIC DNA]</scope>
    <source>
        <strain evidence="18">CH2 X CH6</strain>
    </source>
</reference>
<dbReference type="InterPro" id="IPR018487">
    <property type="entry name" value="Hemopexin-like_repeat"/>
</dbReference>
<keyword evidence="7 13" id="KW-0862">Zinc</keyword>
<gene>
    <name evidence="17" type="ORF">NEMVEDRAFT_v1g83189</name>
</gene>
<evidence type="ECO:0000256" key="15">
    <source>
        <dbReference type="PROSITE-ProRule" id="PRU01011"/>
    </source>
</evidence>
<evidence type="ECO:0000256" key="4">
    <source>
        <dbReference type="ARBA" id="ARBA00022729"/>
    </source>
</evidence>
<feature type="binding site" evidence="13">
    <location>
        <position position="200"/>
    </location>
    <ligand>
        <name>Zn(2+)</name>
        <dbReference type="ChEBI" id="CHEBI:29105"/>
        <label>2</label>
        <note>catalytic</note>
    </ligand>
</feature>
<dbReference type="InterPro" id="IPR002477">
    <property type="entry name" value="Peptidoglycan-bd-like"/>
</dbReference>
<dbReference type="SUPFAM" id="SSF47090">
    <property type="entry name" value="PGBD-like"/>
    <property type="match status" value="1"/>
</dbReference>
<dbReference type="OMA" id="MAIQGIY"/>
<feature type="binding site" evidence="14">
    <location>
        <position position="145"/>
    </location>
    <ligand>
        <name>Zn(2+)</name>
        <dbReference type="ChEBI" id="CHEBI:29105"/>
        <label>1</label>
    </ligand>
</feature>
<comment type="cofactor">
    <cofactor evidence="14">
        <name>Ca(2+)</name>
        <dbReference type="ChEBI" id="CHEBI:29108"/>
    </cofactor>
    <text evidence="14">Can bind about 5 Ca(2+) ions per subunit.</text>
</comment>
<feature type="active site" evidence="12">
    <location>
        <position position="197"/>
    </location>
</feature>
<dbReference type="GO" id="GO:0008270">
    <property type="term" value="F:zinc ion binding"/>
    <property type="evidence" value="ECO:0007669"/>
    <property type="project" value="InterPro"/>
</dbReference>
<dbReference type="Proteomes" id="UP000001593">
    <property type="component" value="Unassembled WGS sequence"/>
</dbReference>
<feature type="binding site" evidence="14">
    <location>
        <position position="133"/>
    </location>
    <ligand>
        <name>Ca(2+)</name>
        <dbReference type="ChEBI" id="CHEBI:29108"/>
        <label>2</label>
    </ligand>
</feature>
<feature type="binding site" evidence="14">
    <location>
        <position position="158"/>
    </location>
    <ligand>
        <name>Zn(2+)</name>
        <dbReference type="ChEBI" id="CHEBI:29105"/>
        <label>1</label>
    </ligand>
</feature>
<feature type="binding site" evidence="14">
    <location>
        <position position="316"/>
    </location>
    <ligand>
        <name>Ca(2+)</name>
        <dbReference type="ChEBI" id="CHEBI:29108"/>
        <label>4</label>
    </ligand>
</feature>
<dbReference type="GO" id="GO:0030198">
    <property type="term" value="P:extracellular matrix organization"/>
    <property type="evidence" value="ECO:0000318"/>
    <property type="project" value="GO_Central"/>
</dbReference>
<evidence type="ECO:0000256" key="9">
    <source>
        <dbReference type="ARBA" id="ARBA00023049"/>
    </source>
</evidence>
<evidence type="ECO:0000256" key="10">
    <source>
        <dbReference type="ARBA" id="ARBA00023145"/>
    </source>
</evidence>
<evidence type="ECO:0000259" key="16">
    <source>
        <dbReference type="SMART" id="SM00235"/>
    </source>
</evidence>
<protein>
    <recommendedName>
        <fullName evidence="16">Peptidase metallopeptidase domain-containing protein</fullName>
    </recommendedName>
</protein>
<dbReference type="FunCoup" id="A7RJ22">
    <property type="interactions" value="9"/>
</dbReference>
<dbReference type="PRINTS" id="PR00138">
    <property type="entry name" value="MATRIXIN"/>
</dbReference>
<evidence type="ECO:0000256" key="12">
    <source>
        <dbReference type="PIRSR" id="PIRSR001191-1"/>
    </source>
</evidence>
<dbReference type="EMBL" id="DS469513">
    <property type="protein sequence ID" value="EDO48606.1"/>
    <property type="molecule type" value="Genomic_DNA"/>
</dbReference>
<keyword evidence="3 13" id="KW-0479">Metal-binding</keyword>
<dbReference type="InterPro" id="IPR033739">
    <property type="entry name" value="M10A_MMP"/>
</dbReference>
<dbReference type="InterPro" id="IPR036365">
    <property type="entry name" value="PGBD-like_sf"/>
</dbReference>
<dbReference type="SUPFAM" id="SSF50923">
    <property type="entry name" value="Hemopexin-like domain"/>
    <property type="match status" value="1"/>
</dbReference>
<feature type="binding site" description="in inhibited form" evidence="14">
    <location>
        <position position="56"/>
    </location>
    <ligand>
        <name>Zn(2+)</name>
        <dbReference type="ChEBI" id="CHEBI:29105"/>
        <label>2</label>
        <note>catalytic</note>
    </ligand>
</feature>
<feature type="binding site" evidence="14">
    <location>
        <position position="151"/>
    </location>
    <ligand>
        <name>Ca(2+)</name>
        <dbReference type="ChEBI" id="CHEBI:29108"/>
        <label>3</label>
    </ligand>
</feature>
<dbReference type="eggNOG" id="KOG1565">
    <property type="taxonomic scope" value="Eukaryota"/>
</dbReference>
<name>A7RJ22_NEMVE</name>
<keyword evidence="2" id="KW-0645">Protease</keyword>
<dbReference type="GO" id="GO:0004222">
    <property type="term" value="F:metalloendopeptidase activity"/>
    <property type="evidence" value="ECO:0000318"/>
    <property type="project" value="GO_Central"/>
</dbReference>
<dbReference type="FunFam" id="3.40.390.10:FF:000068">
    <property type="entry name" value="Predicted protein"/>
    <property type="match status" value="1"/>
</dbReference>
<dbReference type="SMART" id="SM00235">
    <property type="entry name" value="ZnMc"/>
    <property type="match status" value="1"/>
</dbReference>
<feature type="binding site" evidence="14">
    <location>
        <position position="269"/>
    </location>
    <ligand>
        <name>Ca(2+)</name>
        <dbReference type="ChEBI" id="CHEBI:29108"/>
        <label>4</label>
    </ligand>
</feature>
<evidence type="ECO:0000313" key="18">
    <source>
        <dbReference type="Proteomes" id="UP000001593"/>
    </source>
</evidence>
<dbReference type="GO" id="GO:0006508">
    <property type="term" value="P:proteolysis"/>
    <property type="evidence" value="ECO:0007669"/>
    <property type="project" value="UniProtKB-KW"/>
</dbReference>
<feature type="domain" description="Peptidase metallopeptidase" evidence="16">
    <location>
        <begin position="76"/>
        <end position="241"/>
    </location>
</feature>
<feature type="binding site" evidence="13">
    <location>
        <position position="196"/>
    </location>
    <ligand>
        <name>Zn(2+)</name>
        <dbReference type="ChEBI" id="CHEBI:29105"/>
        <label>2</label>
        <note>catalytic</note>
    </ligand>
</feature>
<evidence type="ECO:0000256" key="11">
    <source>
        <dbReference type="ARBA" id="ARBA00023157"/>
    </source>
</evidence>
<dbReference type="InterPro" id="IPR021190">
    <property type="entry name" value="Pept_M10A"/>
</dbReference>
<feature type="binding site" evidence="14">
    <location>
        <position position="178"/>
    </location>
    <ligand>
        <name>Ca(2+)</name>
        <dbReference type="ChEBI" id="CHEBI:29108"/>
        <label>3</label>
    </ligand>
</feature>
<dbReference type="AlphaFoldDB" id="A7RJ22"/>
<dbReference type="SMART" id="SM00120">
    <property type="entry name" value="HX"/>
    <property type="match status" value="4"/>
</dbReference>
<dbReference type="STRING" id="45351.A7RJ22"/>
<dbReference type="PROSITE" id="PS51642">
    <property type="entry name" value="HEMOPEXIN_2"/>
    <property type="match status" value="3"/>
</dbReference>
<keyword evidence="10" id="KW-0865">Zymogen</keyword>
<evidence type="ECO:0000256" key="3">
    <source>
        <dbReference type="ARBA" id="ARBA00022723"/>
    </source>
</evidence>
<evidence type="ECO:0000256" key="7">
    <source>
        <dbReference type="ARBA" id="ARBA00022833"/>
    </source>
</evidence>
<feature type="binding site" evidence="14">
    <location>
        <position position="171"/>
    </location>
    <ligand>
        <name>Ca(2+)</name>
        <dbReference type="ChEBI" id="CHEBI:29108"/>
        <label>2</label>
    </ligand>
</feature>
<dbReference type="PIRSF" id="PIRSF001191">
    <property type="entry name" value="Peptidase_M10A_matrix"/>
    <property type="match status" value="1"/>
</dbReference>
<keyword evidence="8 14" id="KW-0106">Calcium</keyword>
<feature type="binding site" evidence="14">
    <location>
        <position position="178"/>
    </location>
    <ligand>
        <name>Ca(2+)</name>
        <dbReference type="ChEBI" id="CHEBI:29108"/>
        <label>1</label>
    </ligand>
</feature>
<feature type="binding site" evidence="14">
    <location>
        <position position="150"/>
    </location>
    <ligand>
        <name>Ca(2+)</name>
        <dbReference type="ChEBI" id="CHEBI:29108"/>
        <label>3</label>
    </ligand>
</feature>
<dbReference type="FunFam" id="2.110.10.10:FF:000002">
    <property type="entry name" value="Matrix metallopeptidase 3"/>
    <property type="match status" value="1"/>
</dbReference>
<evidence type="ECO:0000256" key="8">
    <source>
        <dbReference type="ARBA" id="ARBA00022837"/>
    </source>
</evidence>
<evidence type="ECO:0000256" key="2">
    <source>
        <dbReference type="ARBA" id="ARBA00022670"/>
    </source>
</evidence>